<evidence type="ECO:0000256" key="7">
    <source>
        <dbReference type="SAM" id="Phobius"/>
    </source>
</evidence>
<dbReference type="InterPro" id="IPR019931">
    <property type="entry name" value="LPXTG_anchor"/>
</dbReference>
<evidence type="ECO:0000256" key="5">
    <source>
        <dbReference type="ARBA" id="ARBA00023088"/>
    </source>
</evidence>
<feature type="domain" description="Gram-positive cocci surface proteins LPxTG" evidence="8">
    <location>
        <begin position="177"/>
        <end position="211"/>
    </location>
</feature>
<accession>A0A2N3LHC3</accession>
<sequence>MALAALAPYKGQENVKAAINKAVNWISSVQDKNGGFSSDINGGDASETTAQVIIGLSSVGVDPTDKLFTKSGVNLIQHLMSFQQKDGGFAHIASDYESNLIASTQALLGLTAYQQYLSGKGSIYQFAGNQVSTAPTDNKPSSSTKETSDKNTTNLTKDVSDKNITKSTKQPTEGQLLPNTATNNYNVLLLGVILLIIGSAIYLYYRKQKAA</sequence>
<reference evidence="9 10" key="1">
    <citation type="submission" date="2017-11" db="EMBL/GenBank/DDBJ databases">
        <title>Bacillus camelliae sp. nov., isolated from pu'er tea.</title>
        <authorList>
            <person name="Niu L."/>
        </authorList>
    </citation>
    <scope>NUCLEOTIDE SEQUENCE [LARGE SCALE GENOMIC DNA]</scope>
    <source>
        <strain evidence="9 10">7578-1</strain>
    </source>
</reference>
<feature type="compositionally biased region" description="Polar residues" evidence="6">
    <location>
        <begin position="132"/>
        <end position="157"/>
    </location>
</feature>
<evidence type="ECO:0000256" key="4">
    <source>
        <dbReference type="ARBA" id="ARBA00022729"/>
    </source>
</evidence>
<evidence type="ECO:0000256" key="2">
    <source>
        <dbReference type="ARBA" id="ARBA00022512"/>
    </source>
</evidence>
<keyword evidence="2" id="KW-0134">Cell wall</keyword>
<comment type="caution">
    <text evidence="9">The sequence shown here is derived from an EMBL/GenBank/DDBJ whole genome shotgun (WGS) entry which is preliminary data.</text>
</comment>
<keyword evidence="7" id="KW-0812">Transmembrane</keyword>
<proteinExistence type="predicted"/>
<feature type="compositionally biased region" description="Polar residues" evidence="6">
    <location>
        <begin position="165"/>
        <end position="177"/>
    </location>
</feature>
<feature type="transmembrane region" description="Helical" evidence="7">
    <location>
        <begin position="185"/>
        <end position="205"/>
    </location>
</feature>
<evidence type="ECO:0000313" key="9">
    <source>
        <dbReference type="EMBL" id="PKR83965.1"/>
    </source>
</evidence>
<keyword evidence="10" id="KW-1185">Reference proteome</keyword>
<evidence type="ECO:0000313" key="10">
    <source>
        <dbReference type="Proteomes" id="UP000233440"/>
    </source>
</evidence>
<keyword evidence="7" id="KW-1133">Transmembrane helix</keyword>
<keyword evidence="4" id="KW-0732">Signal</keyword>
<dbReference type="Proteomes" id="UP000233440">
    <property type="component" value="Unassembled WGS sequence"/>
</dbReference>
<evidence type="ECO:0000256" key="3">
    <source>
        <dbReference type="ARBA" id="ARBA00022525"/>
    </source>
</evidence>
<gene>
    <name evidence="9" type="ORF">CWO92_17005</name>
</gene>
<dbReference type="EMBL" id="PIQO01000014">
    <property type="protein sequence ID" value="PKR83965.1"/>
    <property type="molecule type" value="Genomic_DNA"/>
</dbReference>
<dbReference type="NCBIfam" id="TIGR01167">
    <property type="entry name" value="LPXTG_anchor"/>
    <property type="match status" value="1"/>
</dbReference>
<dbReference type="AlphaFoldDB" id="A0A2N3LHC3"/>
<dbReference type="Pfam" id="PF00746">
    <property type="entry name" value="Gram_pos_anchor"/>
    <property type="match status" value="1"/>
</dbReference>
<evidence type="ECO:0000256" key="6">
    <source>
        <dbReference type="SAM" id="MobiDB-lite"/>
    </source>
</evidence>
<evidence type="ECO:0000256" key="1">
    <source>
        <dbReference type="ARBA" id="ARBA00004168"/>
    </source>
</evidence>
<dbReference type="PROSITE" id="PS50847">
    <property type="entry name" value="GRAM_POS_ANCHORING"/>
    <property type="match status" value="1"/>
</dbReference>
<feature type="region of interest" description="Disordered" evidence="6">
    <location>
        <begin position="132"/>
        <end position="177"/>
    </location>
</feature>
<organism evidence="9 10">
    <name type="scientific">Heyndrickxia camelliae</name>
    <dbReference type="NCBI Taxonomy" id="1707093"/>
    <lineage>
        <taxon>Bacteria</taxon>
        <taxon>Bacillati</taxon>
        <taxon>Bacillota</taxon>
        <taxon>Bacilli</taxon>
        <taxon>Bacillales</taxon>
        <taxon>Bacillaceae</taxon>
        <taxon>Heyndrickxia</taxon>
    </lineage>
</organism>
<comment type="subcellular location">
    <subcellularLocation>
        <location evidence="1">Secreted</location>
        <location evidence="1">Cell wall</location>
        <topology evidence="1">Peptidoglycan-anchor</topology>
    </subcellularLocation>
</comment>
<name>A0A2N3LHC3_9BACI</name>
<dbReference type="Gene3D" id="1.50.10.20">
    <property type="match status" value="1"/>
</dbReference>
<keyword evidence="5" id="KW-0572">Peptidoglycan-anchor</keyword>
<dbReference type="SUPFAM" id="SSF48239">
    <property type="entry name" value="Terpenoid cyclases/Protein prenyltransferases"/>
    <property type="match status" value="1"/>
</dbReference>
<protein>
    <recommendedName>
        <fullName evidence="8">Gram-positive cocci surface proteins LPxTG domain-containing protein</fullName>
    </recommendedName>
</protein>
<evidence type="ECO:0000259" key="8">
    <source>
        <dbReference type="PROSITE" id="PS50847"/>
    </source>
</evidence>
<keyword evidence="7" id="KW-0472">Membrane</keyword>
<keyword evidence="3" id="KW-0964">Secreted</keyword>
<dbReference type="InterPro" id="IPR008930">
    <property type="entry name" value="Terpenoid_cyclase/PrenylTrfase"/>
</dbReference>